<sequence length="178" mass="20007">MHPLSPLVLPSLKRKPDDEIPPEYKQKTMVVQETKEKPKNSATGYTIRKPETHKKPWDPEEVGKNTITIAGENKGAIMKITPFSTKKHEPGNNINITRHNPITSSNGETPDTDSQGKNKNQNSNPLMKTSFLNCNVQGVNNSILYNCSINHHDPGIRLVLSTKSDHGDFRFDSEEHKK</sequence>
<protein>
    <submittedName>
        <fullName evidence="1">Uncharacterized protein</fullName>
    </submittedName>
</protein>
<name>A0ACB9D4L3_9ASTR</name>
<gene>
    <name evidence="1" type="ORF">L1987_59075</name>
</gene>
<evidence type="ECO:0000313" key="1">
    <source>
        <dbReference type="EMBL" id="KAI3741403.1"/>
    </source>
</evidence>
<keyword evidence="2" id="KW-1185">Reference proteome</keyword>
<accession>A0ACB9D4L3</accession>
<comment type="caution">
    <text evidence="1">The sequence shown here is derived from an EMBL/GenBank/DDBJ whole genome shotgun (WGS) entry which is preliminary data.</text>
</comment>
<proteinExistence type="predicted"/>
<organism evidence="1 2">
    <name type="scientific">Smallanthus sonchifolius</name>
    <dbReference type="NCBI Taxonomy" id="185202"/>
    <lineage>
        <taxon>Eukaryota</taxon>
        <taxon>Viridiplantae</taxon>
        <taxon>Streptophyta</taxon>
        <taxon>Embryophyta</taxon>
        <taxon>Tracheophyta</taxon>
        <taxon>Spermatophyta</taxon>
        <taxon>Magnoliopsida</taxon>
        <taxon>eudicotyledons</taxon>
        <taxon>Gunneridae</taxon>
        <taxon>Pentapetalae</taxon>
        <taxon>asterids</taxon>
        <taxon>campanulids</taxon>
        <taxon>Asterales</taxon>
        <taxon>Asteraceae</taxon>
        <taxon>Asteroideae</taxon>
        <taxon>Heliantheae alliance</taxon>
        <taxon>Millerieae</taxon>
        <taxon>Smallanthus</taxon>
    </lineage>
</organism>
<dbReference type="Proteomes" id="UP001056120">
    <property type="component" value="Linkage Group LG20"/>
</dbReference>
<evidence type="ECO:0000313" key="2">
    <source>
        <dbReference type="Proteomes" id="UP001056120"/>
    </source>
</evidence>
<reference evidence="2" key="1">
    <citation type="journal article" date="2022" name="Mol. Ecol. Resour.">
        <title>The genomes of chicory, endive, great burdock and yacon provide insights into Asteraceae palaeo-polyploidization history and plant inulin production.</title>
        <authorList>
            <person name="Fan W."/>
            <person name="Wang S."/>
            <person name="Wang H."/>
            <person name="Wang A."/>
            <person name="Jiang F."/>
            <person name="Liu H."/>
            <person name="Zhao H."/>
            <person name="Xu D."/>
            <person name="Zhang Y."/>
        </authorList>
    </citation>
    <scope>NUCLEOTIDE SEQUENCE [LARGE SCALE GENOMIC DNA]</scope>
    <source>
        <strain evidence="2">cv. Yunnan</strain>
    </source>
</reference>
<reference evidence="1 2" key="2">
    <citation type="journal article" date="2022" name="Mol. Ecol. Resour.">
        <title>The genomes of chicory, endive, great burdock and yacon provide insights into Asteraceae paleo-polyploidization history and plant inulin production.</title>
        <authorList>
            <person name="Fan W."/>
            <person name="Wang S."/>
            <person name="Wang H."/>
            <person name="Wang A."/>
            <person name="Jiang F."/>
            <person name="Liu H."/>
            <person name="Zhao H."/>
            <person name="Xu D."/>
            <person name="Zhang Y."/>
        </authorList>
    </citation>
    <scope>NUCLEOTIDE SEQUENCE [LARGE SCALE GENOMIC DNA]</scope>
    <source>
        <strain evidence="2">cv. Yunnan</strain>
        <tissue evidence="1">Leaves</tissue>
    </source>
</reference>
<dbReference type="EMBL" id="CM042037">
    <property type="protein sequence ID" value="KAI3741403.1"/>
    <property type="molecule type" value="Genomic_DNA"/>
</dbReference>